<feature type="chain" id="PRO_5003626287" description="Outer membrane protein" evidence="1">
    <location>
        <begin position="40"/>
        <end position="285"/>
    </location>
</feature>
<dbReference type="RefSeq" id="WP_014660662.1">
    <property type="nucleotide sequence ID" value="NC_017737.1"/>
</dbReference>
<reference evidence="3" key="1">
    <citation type="submission" date="2012-04" db="EMBL/GenBank/DDBJ databases">
        <title>Complete genome sequence of Helicobacter cetorum strain MIT 00-7128.</title>
        <authorList>
            <person name="Kersulyte D."/>
            <person name="Berg D.E."/>
        </authorList>
    </citation>
    <scope>NUCLEOTIDE SEQUENCE [LARGE SCALE GENOMIC DNA]</scope>
    <source>
        <strain evidence="3">MIT 00-7128</strain>
    </source>
</reference>
<proteinExistence type="predicted"/>
<dbReference type="Pfam" id="PF01856">
    <property type="entry name" value="HP_OMP"/>
    <property type="match status" value="1"/>
</dbReference>
<name>I0ELH1_HELC0</name>
<dbReference type="AlphaFoldDB" id="I0ELH1"/>
<evidence type="ECO:0008006" key="4">
    <source>
        <dbReference type="Google" id="ProtNLM"/>
    </source>
</evidence>
<dbReference type="HOGENOM" id="CLU_062595_0_0_7"/>
<evidence type="ECO:0000256" key="1">
    <source>
        <dbReference type="SAM" id="SignalP"/>
    </source>
</evidence>
<dbReference type="PATRIC" id="fig|182217.3.peg.528"/>
<protein>
    <recommendedName>
        <fullName evidence="4">Outer membrane protein</fullName>
    </recommendedName>
</protein>
<organism evidence="2 3">
    <name type="scientific">Helicobacter cetorum (strain ATCC BAA-429 / MIT 00-7128)</name>
    <dbReference type="NCBI Taxonomy" id="182217"/>
    <lineage>
        <taxon>Bacteria</taxon>
        <taxon>Pseudomonadati</taxon>
        <taxon>Campylobacterota</taxon>
        <taxon>Epsilonproteobacteria</taxon>
        <taxon>Campylobacterales</taxon>
        <taxon>Helicobacteraceae</taxon>
        <taxon>Helicobacter</taxon>
    </lineage>
</organism>
<dbReference type="KEGG" id="hce:HCW_02545"/>
<dbReference type="InterPro" id="IPR002718">
    <property type="entry name" value="OMP_Helicobacter"/>
</dbReference>
<sequence>MSYSNQVIFQQKKIGNKLIKHFSLARILLGILAFNGLQAMDSAKEDEKNQEKVLIDQKTKNNQQATPNHQTTTLEKSAFFVGIGYSGMASGWEGIFRVGASMQPILNGFNVEAGYQHISKKYPNIGVRAGFIYSYKAQNLTKNYPIYNLNNNQPNQSIGISGLGISMNTYSVFVDFLNDFYQKERFFLGWFLGVGLGGESVKFSQLFTNPHTIMGVTQFQGFGTLGLRIGDKHHTLELSTSIYGDAGNCSNHKSSCFKLSQTNTKSMYGLWGIYIAWNVNYVYRF</sequence>
<gene>
    <name evidence="2" type="ordered locus">HCW_02545</name>
</gene>
<keyword evidence="1" id="KW-0732">Signal</keyword>
<evidence type="ECO:0000313" key="3">
    <source>
        <dbReference type="Proteomes" id="UP000005010"/>
    </source>
</evidence>
<dbReference type="EMBL" id="CP003479">
    <property type="protein sequence ID" value="AFI03790.1"/>
    <property type="molecule type" value="Genomic_DNA"/>
</dbReference>
<keyword evidence="3" id="KW-1185">Reference proteome</keyword>
<accession>I0ELH1</accession>
<dbReference type="Proteomes" id="UP000005010">
    <property type="component" value="Chromosome"/>
</dbReference>
<evidence type="ECO:0000313" key="2">
    <source>
        <dbReference type="EMBL" id="AFI03790.1"/>
    </source>
</evidence>
<feature type="signal peptide" evidence="1">
    <location>
        <begin position="1"/>
        <end position="39"/>
    </location>
</feature>